<evidence type="ECO:0000313" key="2">
    <source>
        <dbReference type="Proteomes" id="UP000886998"/>
    </source>
</evidence>
<comment type="caution">
    <text evidence="1">The sequence shown here is derived from an EMBL/GenBank/DDBJ whole genome shotgun (WGS) entry which is preliminary data.</text>
</comment>
<organism evidence="1 2">
    <name type="scientific">Trichonephila inaurata madagascariensis</name>
    <dbReference type="NCBI Taxonomy" id="2747483"/>
    <lineage>
        <taxon>Eukaryota</taxon>
        <taxon>Metazoa</taxon>
        <taxon>Ecdysozoa</taxon>
        <taxon>Arthropoda</taxon>
        <taxon>Chelicerata</taxon>
        <taxon>Arachnida</taxon>
        <taxon>Araneae</taxon>
        <taxon>Araneomorphae</taxon>
        <taxon>Entelegynae</taxon>
        <taxon>Araneoidea</taxon>
        <taxon>Nephilidae</taxon>
        <taxon>Trichonephila</taxon>
        <taxon>Trichonephila inaurata</taxon>
    </lineage>
</organism>
<keyword evidence="2" id="KW-1185">Reference proteome</keyword>
<protein>
    <submittedName>
        <fullName evidence="1">Uncharacterized protein</fullName>
    </submittedName>
</protein>
<proteinExistence type="predicted"/>
<accession>A0A8X6WSG5</accession>
<dbReference type="EMBL" id="BMAV01001275">
    <property type="protein sequence ID" value="GFY39216.1"/>
    <property type="molecule type" value="Genomic_DNA"/>
</dbReference>
<sequence>MTARRMPSPGEGLQTIAARKTFRETSRIELHYGKRRARCRVGSDRKHRGRREERQATCRGWITAKTDVSRKTCRSEDRGVSFHES</sequence>
<gene>
    <name evidence="1" type="ORF">TNIN_298831</name>
</gene>
<dbReference type="AlphaFoldDB" id="A0A8X6WSG5"/>
<name>A0A8X6WSG5_9ARAC</name>
<dbReference type="Proteomes" id="UP000886998">
    <property type="component" value="Unassembled WGS sequence"/>
</dbReference>
<evidence type="ECO:0000313" key="1">
    <source>
        <dbReference type="EMBL" id="GFY39216.1"/>
    </source>
</evidence>
<reference evidence="1" key="1">
    <citation type="submission" date="2020-08" db="EMBL/GenBank/DDBJ databases">
        <title>Multicomponent nature underlies the extraordinary mechanical properties of spider dragline silk.</title>
        <authorList>
            <person name="Kono N."/>
            <person name="Nakamura H."/>
            <person name="Mori M."/>
            <person name="Yoshida Y."/>
            <person name="Ohtoshi R."/>
            <person name="Malay A.D."/>
            <person name="Moran D.A.P."/>
            <person name="Tomita M."/>
            <person name="Numata K."/>
            <person name="Arakawa K."/>
        </authorList>
    </citation>
    <scope>NUCLEOTIDE SEQUENCE</scope>
</reference>